<dbReference type="GO" id="GO:0003677">
    <property type="term" value="F:DNA binding"/>
    <property type="evidence" value="ECO:0007669"/>
    <property type="project" value="TreeGrafter"/>
</dbReference>
<sequence>MEERVNISFIKPHGEQGEIDHTAIRSWIHSDWPSRITEYPPSCVFNVDEAGIYFRALPEHTMDDEKRKLLAIRKSKYPGCFKGVKNLPVDYTANSNTWMTKEIFTEWLTKWDNEIRHNVLLLIDKCTTHVVTVKFTNILTSYFYSLTLHQSYNRVIRRL</sequence>
<reference evidence="2 3" key="1">
    <citation type="submission" date="2019-08" db="EMBL/GenBank/DDBJ databases">
        <authorList>
            <person name="Alioto T."/>
            <person name="Alioto T."/>
            <person name="Gomez Garrido J."/>
        </authorList>
    </citation>
    <scope>NUCLEOTIDE SEQUENCE [LARGE SCALE GENOMIC DNA]</scope>
</reference>
<dbReference type="Pfam" id="PF03184">
    <property type="entry name" value="DDE_1"/>
    <property type="match status" value="1"/>
</dbReference>
<organism evidence="2 3">
    <name type="scientific">Cinara cedri</name>
    <dbReference type="NCBI Taxonomy" id="506608"/>
    <lineage>
        <taxon>Eukaryota</taxon>
        <taxon>Metazoa</taxon>
        <taxon>Ecdysozoa</taxon>
        <taxon>Arthropoda</taxon>
        <taxon>Hexapoda</taxon>
        <taxon>Insecta</taxon>
        <taxon>Pterygota</taxon>
        <taxon>Neoptera</taxon>
        <taxon>Paraneoptera</taxon>
        <taxon>Hemiptera</taxon>
        <taxon>Sternorrhyncha</taxon>
        <taxon>Aphidomorpha</taxon>
        <taxon>Aphidoidea</taxon>
        <taxon>Aphididae</taxon>
        <taxon>Lachninae</taxon>
        <taxon>Cinara</taxon>
    </lineage>
</organism>
<feature type="domain" description="DDE-1" evidence="1">
    <location>
        <begin position="63"/>
        <end position="135"/>
    </location>
</feature>
<keyword evidence="2" id="KW-0540">Nuclease</keyword>
<keyword evidence="2" id="KW-0378">Hydrolase</keyword>
<dbReference type="AlphaFoldDB" id="A0A5E4N0R0"/>
<evidence type="ECO:0000259" key="1">
    <source>
        <dbReference type="Pfam" id="PF03184"/>
    </source>
</evidence>
<dbReference type="GO" id="GO:0004519">
    <property type="term" value="F:endonuclease activity"/>
    <property type="evidence" value="ECO:0007669"/>
    <property type="project" value="UniProtKB-KW"/>
</dbReference>
<dbReference type="Proteomes" id="UP000325440">
    <property type="component" value="Unassembled WGS sequence"/>
</dbReference>
<proteinExistence type="predicted"/>
<accession>A0A5E4N0R0</accession>
<dbReference type="PANTHER" id="PTHR19303">
    <property type="entry name" value="TRANSPOSON"/>
    <property type="match status" value="1"/>
</dbReference>
<evidence type="ECO:0000313" key="2">
    <source>
        <dbReference type="EMBL" id="VVC37407.1"/>
    </source>
</evidence>
<dbReference type="InterPro" id="IPR050863">
    <property type="entry name" value="CenT-Element_Derived"/>
</dbReference>
<protein>
    <submittedName>
        <fullName evidence="2">DDE superfamily endonuclease domain</fullName>
    </submittedName>
</protein>
<keyword evidence="3" id="KW-1185">Reference proteome</keyword>
<evidence type="ECO:0000313" key="3">
    <source>
        <dbReference type="Proteomes" id="UP000325440"/>
    </source>
</evidence>
<dbReference type="PANTHER" id="PTHR19303:SF73">
    <property type="entry name" value="PROTEIN PDC2"/>
    <property type="match status" value="1"/>
</dbReference>
<dbReference type="EMBL" id="CABPRJ010001446">
    <property type="protein sequence ID" value="VVC37407.1"/>
    <property type="molecule type" value="Genomic_DNA"/>
</dbReference>
<keyword evidence="2" id="KW-0255">Endonuclease</keyword>
<dbReference type="InterPro" id="IPR004875">
    <property type="entry name" value="DDE_SF_endonuclease_dom"/>
</dbReference>
<name>A0A5E4N0R0_9HEMI</name>
<dbReference type="OrthoDB" id="6608767at2759"/>
<dbReference type="GO" id="GO:0005634">
    <property type="term" value="C:nucleus"/>
    <property type="evidence" value="ECO:0007669"/>
    <property type="project" value="TreeGrafter"/>
</dbReference>
<gene>
    <name evidence="2" type="ORF">CINCED_3A009599</name>
</gene>